<feature type="compositionally biased region" description="Polar residues" evidence="2">
    <location>
        <begin position="607"/>
        <end position="621"/>
    </location>
</feature>
<reference evidence="5 6" key="1">
    <citation type="submission" date="2019-05" db="EMBL/GenBank/DDBJ databases">
        <title>Thiomicrorhabdus sediminis sp. nov, a novel sulfur-oxidizing bacterium isolated from coastal sediment.</title>
        <authorList>
            <person name="Liu X."/>
        </authorList>
    </citation>
    <scope>NUCLEOTIDE SEQUENCE [LARGE SCALE GENOMIC DNA]</scope>
    <source>
        <strain evidence="5 6">G1</strain>
    </source>
</reference>
<keyword evidence="3" id="KW-0812">Transmembrane</keyword>
<feature type="compositionally biased region" description="Basic and acidic residues" evidence="2">
    <location>
        <begin position="523"/>
        <end position="543"/>
    </location>
</feature>
<feature type="domain" description="VWFA" evidence="4">
    <location>
        <begin position="101"/>
        <end position="206"/>
    </location>
</feature>
<dbReference type="PANTHER" id="PTHR22550:SF14">
    <property type="entry name" value="VWFA DOMAIN-CONTAINING PROTEIN"/>
    <property type="match status" value="1"/>
</dbReference>
<dbReference type="PROSITE" id="PS50005">
    <property type="entry name" value="TPR"/>
    <property type="match status" value="1"/>
</dbReference>
<feature type="compositionally biased region" description="Basic and acidic residues" evidence="2">
    <location>
        <begin position="506"/>
        <end position="515"/>
    </location>
</feature>
<protein>
    <submittedName>
        <fullName evidence="5">VWA domain-containing protein</fullName>
    </submittedName>
</protein>
<evidence type="ECO:0000313" key="6">
    <source>
        <dbReference type="Proteomes" id="UP000304864"/>
    </source>
</evidence>
<dbReference type="PANTHER" id="PTHR22550">
    <property type="entry name" value="SPORE GERMINATION PROTEIN"/>
    <property type="match status" value="1"/>
</dbReference>
<organism evidence="5 6">
    <name type="scientific">Thiomicrorhabdus sediminis</name>
    <dbReference type="NCBI Taxonomy" id="2580412"/>
    <lineage>
        <taxon>Bacteria</taxon>
        <taxon>Pseudomonadati</taxon>
        <taxon>Pseudomonadota</taxon>
        <taxon>Gammaproteobacteria</taxon>
        <taxon>Thiotrichales</taxon>
        <taxon>Piscirickettsiaceae</taxon>
        <taxon>Thiomicrorhabdus</taxon>
    </lineage>
</organism>
<feature type="region of interest" description="Disordered" evidence="2">
    <location>
        <begin position="471"/>
        <end position="622"/>
    </location>
</feature>
<feature type="compositionally biased region" description="Basic and acidic residues" evidence="2">
    <location>
        <begin position="485"/>
        <end position="499"/>
    </location>
</feature>
<dbReference type="KEGG" id="thig:FE785_00315"/>
<dbReference type="Proteomes" id="UP000304864">
    <property type="component" value="Chromosome"/>
</dbReference>
<dbReference type="RefSeq" id="WP_138563278.1">
    <property type="nucleotide sequence ID" value="NZ_CP040602.1"/>
</dbReference>
<dbReference type="SUPFAM" id="SSF48452">
    <property type="entry name" value="TPR-like"/>
    <property type="match status" value="1"/>
</dbReference>
<dbReference type="Pfam" id="PF00515">
    <property type="entry name" value="TPR_1"/>
    <property type="match status" value="1"/>
</dbReference>
<dbReference type="SMART" id="SM00028">
    <property type="entry name" value="TPR"/>
    <property type="match status" value="1"/>
</dbReference>
<feature type="region of interest" description="Disordered" evidence="2">
    <location>
        <begin position="292"/>
        <end position="311"/>
    </location>
</feature>
<keyword evidence="1" id="KW-0802">TPR repeat</keyword>
<keyword evidence="6" id="KW-1185">Reference proteome</keyword>
<dbReference type="OrthoDB" id="9807628at2"/>
<feature type="compositionally biased region" description="Basic and acidic residues" evidence="2">
    <location>
        <begin position="552"/>
        <end position="561"/>
    </location>
</feature>
<evidence type="ECO:0000313" key="5">
    <source>
        <dbReference type="EMBL" id="QCU89176.1"/>
    </source>
</evidence>
<dbReference type="Gene3D" id="3.40.50.410">
    <property type="entry name" value="von Willebrand factor, type A domain"/>
    <property type="match status" value="1"/>
</dbReference>
<gene>
    <name evidence="5" type="ORF">FE785_00315</name>
</gene>
<evidence type="ECO:0000256" key="2">
    <source>
        <dbReference type="SAM" id="MobiDB-lite"/>
    </source>
</evidence>
<feature type="compositionally biased region" description="Polar residues" evidence="2">
    <location>
        <begin position="562"/>
        <end position="572"/>
    </location>
</feature>
<proteinExistence type="predicted"/>
<keyword evidence="3" id="KW-1133">Transmembrane helix</keyword>
<dbReference type="InterPro" id="IPR036465">
    <property type="entry name" value="vWFA_dom_sf"/>
</dbReference>
<feature type="transmembrane region" description="Helical" evidence="3">
    <location>
        <begin position="66"/>
        <end position="86"/>
    </location>
</feature>
<feature type="compositionally biased region" description="Low complexity" evidence="2">
    <location>
        <begin position="634"/>
        <end position="650"/>
    </location>
</feature>
<feature type="compositionally biased region" description="Basic and acidic residues" evidence="2">
    <location>
        <begin position="301"/>
        <end position="310"/>
    </location>
</feature>
<dbReference type="InterPro" id="IPR050768">
    <property type="entry name" value="UPF0353/GerABKA_families"/>
</dbReference>
<dbReference type="PROSITE" id="PS50293">
    <property type="entry name" value="TPR_REGION"/>
    <property type="match status" value="1"/>
</dbReference>
<dbReference type="AlphaFoldDB" id="A0A4P9K4N8"/>
<dbReference type="InterPro" id="IPR019734">
    <property type="entry name" value="TPR_rpt"/>
</dbReference>
<dbReference type="InterPro" id="IPR002035">
    <property type="entry name" value="VWF_A"/>
</dbReference>
<feature type="region of interest" description="Disordered" evidence="2">
    <location>
        <begin position="631"/>
        <end position="650"/>
    </location>
</feature>
<feature type="repeat" description="TPR" evidence="1">
    <location>
        <begin position="422"/>
        <end position="455"/>
    </location>
</feature>
<dbReference type="Pfam" id="PF13519">
    <property type="entry name" value="VWA_2"/>
    <property type="match status" value="1"/>
</dbReference>
<dbReference type="SUPFAM" id="SSF53300">
    <property type="entry name" value="vWA-like"/>
    <property type="match status" value="1"/>
</dbReference>
<name>A0A4P9K4N8_9GAMM</name>
<dbReference type="Gene3D" id="1.25.40.10">
    <property type="entry name" value="Tetratricopeptide repeat domain"/>
    <property type="match status" value="1"/>
</dbReference>
<feature type="compositionally biased region" description="Polar residues" evidence="2">
    <location>
        <begin position="471"/>
        <end position="481"/>
    </location>
</feature>
<feature type="transmembrane region" description="Helical" evidence="3">
    <location>
        <begin position="12"/>
        <end position="29"/>
    </location>
</feature>
<accession>A0A4P9K4N8</accession>
<keyword evidence="3" id="KW-0472">Membrane</keyword>
<evidence type="ECO:0000259" key="4">
    <source>
        <dbReference type="Pfam" id="PF13519"/>
    </source>
</evidence>
<dbReference type="EMBL" id="CP040602">
    <property type="protein sequence ID" value="QCU89176.1"/>
    <property type="molecule type" value="Genomic_DNA"/>
</dbReference>
<evidence type="ECO:0000256" key="3">
    <source>
        <dbReference type="SAM" id="Phobius"/>
    </source>
</evidence>
<feature type="compositionally biased region" description="Basic and acidic residues" evidence="2">
    <location>
        <begin position="573"/>
        <end position="589"/>
    </location>
</feature>
<dbReference type="InterPro" id="IPR011990">
    <property type="entry name" value="TPR-like_helical_dom_sf"/>
</dbReference>
<sequence length="650" mass="73242">MEILNQLHFLRPWWFLALLPMLLLLYLGWQKQHQNGAWNQIIAAKFQKLLLANSAQQGPSLNQKMILALLAFVWILMIFALSGPWLKAIEIPAKKSHQGNVIVLDLSLSMMADDIPPERLQRIKYLLTDLLKQHPEYATGMVAYAGSAHTISPISEDNATLLNLLPSLDPLLMPGYGSDPLSALQLAAKLLKGNQVTQGHIIWITDDLENDQIQPISEWLAKHDYSISLMTVGTQAGGVVQIPNYGLLKDNSGQLVHPTLPLDNFRQLVQVANQRGVTFNWTQFNAAKQQTGSLLPPFDKGATHNEKEPGKSVQHPLDVGIFLLFLIIPAVALFYRRGILFSLFFISPLLTLQPQPSYAQANETVWSDLFKSPDQLGYQAWQNNQYSAAEAQFTDPQWRASALYKLGKYKEAAQLFATDKSAQGFYNLGNALAMDNQLEEAIKAYKQALQLKPDWQQAKDNLAVVEQLNQQRNKAEQNQNRSKQHPQESAKTESSEKTEQASPTTETKDTKHEGQQQKQNAQNRDKQSADPKSKANPSAEDKAGASQQAQESKQKDADINKQDQGSSQQNNADSDKKPRLTDKTAKESQKYPSDNKAAQFDSDEPLTEQQQAQRNWLQQIPDQPGLFLKRKFEYQYQQNQNHQTTTDKPW</sequence>
<evidence type="ECO:0000256" key="1">
    <source>
        <dbReference type="PROSITE-ProRule" id="PRU00339"/>
    </source>
</evidence>
<feature type="transmembrane region" description="Helical" evidence="3">
    <location>
        <begin position="317"/>
        <end position="335"/>
    </location>
</feature>